<dbReference type="Pfam" id="PF00884">
    <property type="entry name" value="Sulfatase"/>
    <property type="match status" value="1"/>
</dbReference>
<feature type="transmembrane region" description="Helical" evidence="9">
    <location>
        <begin position="58"/>
        <end position="76"/>
    </location>
</feature>
<evidence type="ECO:0000256" key="8">
    <source>
        <dbReference type="PIRSR" id="PIRSR005091-3"/>
    </source>
</evidence>
<dbReference type="PANTHER" id="PTHR47371">
    <property type="entry name" value="LIPOTEICHOIC ACID SYNTHASE"/>
    <property type="match status" value="1"/>
</dbReference>
<keyword evidence="4 9" id="KW-1133">Transmembrane helix</keyword>
<feature type="transmembrane region" description="Helical" evidence="9">
    <location>
        <begin position="134"/>
        <end position="155"/>
    </location>
</feature>
<dbReference type="PANTHER" id="PTHR47371:SF3">
    <property type="entry name" value="PHOSPHOGLYCEROL TRANSFERASE I"/>
    <property type="match status" value="1"/>
</dbReference>
<reference evidence="11" key="2">
    <citation type="submission" date="2021-04" db="EMBL/GenBank/DDBJ databases">
        <authorList>
            <person name="Gilroy R."/>
        </authorList>
    </citation>
    <scope>NUCLEOTIDE SEQUENCE</scope>
    <source>
        <strain evidence="11">5134</strain>
    </source>
</reference>
<dbReference type="CDD" id="cd16015">
    <property type="entry name" value="LTA_synthase"/>
    <property type="match status" value="1"/>
</dbReference>
<dbReference type="Gene3D" id="3.40.720.10">
    <property type="entry name" value="Alkaline Phosphatase, subunit A"/>
    <property type="match status" value="1"/>
</dbReference>
<dbReference type="GO" id="GO:0016787">
    <property type="term" value="F:hydrolase activity"/>
    <property type="evidence" value="ECO:0007669"/>
    <property type="project" value="UniProtKB-KW"/>
</dbReference>
<keyword evidence="7" id="KW-0479">Metal-binding</keyword>
<accession>A0A9D1Z0H3</accession>
<feature type="active site" evidence="6">
    <location>
        <position position="321"/>
    </location>
</feature>
<dbReference type="InterPro" id="IPR050448">
    <property type="entry name" value="OpgB/LTA_synthase_biosynth"/>
</dbReference>
<dbReference type="GO" id="GO:0005886">
    <property type="term" value="C:plasma membrane"/>
    <property type="evidence" value="ECO:0007669"/>
    <property type="project" value="UniProtKB-SubCell"/>
</dbReference>
<evidence type="ECO:0000313" key="11">
    <source>
        <dbReference type="EMBL" id="HIY69098.1"/>
    </source>
</evidence>
<sequence length="613" mass="67685">MKRKIGFVLAAFAATVVLMALQKPVFMAWYAVEASGVGFGGWLAVLGHGLSLDLTVAGYVTALPLLVTLATLWVRLPERLWRGILTGYFALVAVFTAVIFAVDVALYEHWGFRLDSTILIYLADPKEAMASVDFWLGVRQTLLAAVYAGLMIVLYRQVLRLFDGEPTGWRVAIPGSLVMLLLAGFDFLAIRGGTGASTANVSKVYFSSTMFLNHAAINPVFSFLSSLGDQNTDYASEYPFYGEPERAARFESLRGNAPEAAAPTERLLKSDRPNVVLVILESFARTVMDETVNGEAVMPNMQRWKEEGLWFENFFANSYRTDRGEVAILSGFPAQTHLSIMKLPAKSHNLPSVARTLGAAGYATSFSYGGDLNFTNQASYMYATGWQELIWQKDLRFNARPSDWGYDDALMCDWFADRVISLDKAGEPFLAGLLTLSSHKPFDVPYSKFEDPVLNAMAFSDDCVGRMLDRLKASPAWENLLVVLVADHGYPYPRTLTYNEPLRHRIPMIWTGGAVAEPRVVTTYASQIDLAATLLGQLGLSHADFDYSKDIFAPAPPRKFAYYTFNDGFGVVDSLGAAVWDATGNQVVTATNPELLDVGRTMLQTTYTDIGRR</sequence>
<organism evidence="11 12">
    <name type="scientific">Candidatus Alistipes intestinigallinarum</name>
    <dbReference type="NCBI Taxonomy" id="2838440"/>
    <lineage>
        <taxon>Bacteria</taxon>
        <taxon>Pseudomonadati</taxon>
        <taxon>Bacteroidota</taxon>
        <taxon>Bacteroidia</taxon>
        <taxon>Bacteroidales</taxon>
        <taxon>Rikenellaceae</taxon>
        <taxon>Alistipes</taxon>
    </lineage>
</organism>
<proteinExistence type="predicted"/>
<keyword evidence="2" id="KW-1003">Cell membrane</keyword>
<comment type="caution">
    <text evidence="11">The sequence shown here is derived from an EMBL/GenBank/DDBJ whole genome shotgun (WGS) entry which is preliminary data.</text>
</comment>
<evidence type="ECO:0000256" key="6">
    <source>
        <dbReference type="PIRSR" id="PIRSR005091-1"/>
    </source>
</evidence>
<feature type="transmembrane region" description="Helical" evidence="9">
    <location>
        <begin position="88"/>
        <end position="107"/>
    </location>
</feature>
<evidence type="ECO:0000256" key="4">
    <source>
        <dbReference type="ARBA" id="ARBA00022989"/>
    </source>
</evidence>
<name>A0A9D1Z0H3_9BACT</name>
<evidence type="ECO:0000259" key="10">
    <source>
        <dbReference type="Pfam" id="PF00884"/>
    </source>
</evidence>
<evidence type="ECO:0000256" key="1">
    <source>
        <dbReference type="ARBA" id="ARBA00004651"/>
    </source>
</evidence>
<evidence type="ECO:0000256" key="5">
    <source>
        <dbReference type="ARBA" id="ARBA00023136"/>
    </source>
</evidence>
<dbReference type="EMBL" id="DXDA01000056">
    <property type="protein sequence ID" value="HIY69098.1"/>
    <property type="molecule type" value="Genomic_DNA"/>
</dbReference>
<dbReference type="AlphaFoldDB" id="A0A9D1Z0H3"/>
<feature type="transmembrane region" description="Helical" evidence="9">
    <location>
        <begin position="167"/>
        <end position="190"/>
    </location>
</feature>
<evidence type="ECO:0000256" key="3">
    <source>
        <dbReference type="ARBA" id="ARBA00022692"/>
    </source>
</evidence>
<dbReference type="InterPro" id="IPR012160">
    <property type="entry name" value="LtaS-like"/>
</dbReference>
<feature type="binding site" evidence="8">
    <location>
        <position position="281"/>
    </location>
    <ligand>
        <name>Mn(2+)</name>
        <dbReference type="ChEBI" id="CHEBI:29035"/>
    </ligand>
</feature>
<keyword evidence="11" id="KW-0378">Hydrolase</keyword>
<evidence type="ECO:0000256" key="7">
    <source>
        <dbReference type="PIRSR" id="PIRSR005091-2"/>
    </source>
</evidence>
<keyword evidence="7" id="KW-0464">Manganese</keyword>
<dbReference type="InterPro" id="IPR017850">
    <property type="entry name" value="Alkaline_phosphatase_core_sf"/>
</dbReference>
<dbReference type="PIRSF" id="PIRSF005091">
    <property type="entry name" value="Mmb_sulf_HI1246"/>
    <property type="match status" value="1"/>
</dbReference>
<reference evidence="11" key="1">
    <citation type="journal article" date="2021" name="PeerJ">
        <title>Extensive microbial diversity within the chicken gut microbiome revealed by metagenomics and culture.</title>
        <authorList>
            <person name="Gilroy R."/>
            <person name="Ravi A."/>
            <person name="Getino M."/>
            <person name="Pursley I."/>
            <person name="Horton D.L."/>
            <person name="Alikhan N.F."/>
            <person name="Baker D."/>
            <person name="Gharbi K."/>
            <person name="Hall N."/>
            <person name="Watson M."/>
            <person name="Adriaenssens E.M."/>
            <person name="Foster-Nyarko E."/>
            <person name="Jarju S."/>
            <person name="Secka A."/>
            <person name="Antonio M."/>
            <person name="Oren A."/>
            <person name="Chaudhuri R.R."/>
            <person name="La Ragione R."/>
            <person name="Hildebrand F."/>
            <person name="Pallen M.J."/>
        </authorList>
    </citation>
    <scope>NUCLEOTIDE SEQUENCE</scope>
    <source>
        <strain evidence="11">5134</strain>
    </source>
</reference>
<feature type="binding site" evidence="8">
    <location>
        <position position="321"/>
    </location>
    <ligand>
        <name>Mn(2+)</name>
        <dbReference type="ChEBI" id="CHEBI:29035"/>
    </ligand>
</feature>
<feature type="binding site" evidence="8">
    <location>
        <position position="487"/>
    </location>
    <ligand>
        <name>Mn(2+)</name>
        <dbReference type="ChEBI" id="CHEBI:29035"/>
    </ligand>
</feature>
<evidence type="ECO:0000313" key="12">
    <source>
        <dbReference type="Proteomes" id="UP000886844"/>
    </source>
</evidence>
<dbReference type="GO" id="GO:0046872">
    <property type="term" value="F:metal ion binding"/>
    <property type="evidence" value="ECO:0007669"/>
    <property type="project" value="UniProtKB-KW"/>
</dbReference>
<comment type="subcellular location">
    <subcellularLocation>
        <location evidence="1">Cell membrane</location>
        <topology evidence="1">Multi-pass membrane protein</topology>
    </subcellularLocation>
</comment>
<dbReference type="Proteomes" id="UP000886844">
    <property type="component" value="Unassembled WGS sequence"/>
</dbReference>
<protein>
    <submittedName>
        <fullName evidence="11">Sulfatase-like hydrolase/transferase</fullName>
    </submittedName>
</protein>
<feature type="binding site" evidence="8">
    <location>
        <position position="488"/>
    </location>
    <ligand>
        <name>Mn(2+)</name>
        <dbReference type="ChEBI" id="CHEBI:29035"/>
    </ligand>
</feature>
<feature type="domain" description="Sulfatase N-terminal" evidence="10">
    <location>
        <begin position="273"/>
        <end position="539"/>
    </location>
</feature>
<dbReference type="InterPro" id="IPR000917">
    <property type="entry name" value="Sulfatase_N"/>
</dbReference>
<evidence type="ECO:0000256" key="2">
    <source>
        <dbReference type="ARBA" id="ARBA00022475"/>
    </source>
</evidence>
<dbReference type="SUPFAM" id="SSF53649">
    <property type="entry name" value="Alkaline phosphatase-like"/>
    <property type="match status" value="1"/>
</dbReference>
<keyword evidence="5 9" id="KW-0472">Membrane</keyword>
<gene>
    <name evidence="11" type="ORF">H9828_06750</name>
</gene>
<feature type="binding site" evidence="7">
    <location>
        <position position="439"/>
    </location>
    <ligand>
        <name>substrate</name>
    </ligand>
</feature>
<keyword evidence="3 9" id="KW-0812">Transmembrane</keyword>
<evidence type="ECO:0000256" key="9">
    <source>
        <dbReference type="SAM" id="Phobius"/>
    </source>
</evidence>